<comment type="caution">
    <text evidence="3">The sequence shown here is derived from an EMBL/GenBank/DDBJ whole genome shotgun (WGS) entry which is preliminary data.</text>
</comment>
<evidence type="ECO:0000313" key="3">
    <source>
        <dbReference type="EMBL" id="RFU30241.1"/>
    </source>
</evidence>
<feature type="non-terminal residue" evidence="3">
    <location>
        <position position="1"/>
    </location>
</feature>
<dbReference type="OrthoDB" id="2596908at2759"/>
<dbReference type="STRING" id="5539.A0A3E2HAR6"/>
<name>A0A3E2HAR6_SCYLI</name>
<dbReference type="Proteomes" id="UP000258309">
    <property type="component" value="Unassembled WGS sequence"/>
</dbReference>
<feature type="transmembrane region" description="Helical" evidence="1">
    <location>
        <begin position="264"/>
        <end position="289"/>
    </location>
</feature>
<dbReference type="AlphaFoldDB" id="A0A3E2HAR6"/>
<proteinExistence type="predicted"/>
<evidence type="ECO:0000256" key="2">
    <source>
        <dbReference type="SAM" id="SignalP"/>
    </source>
</evidence>
<keyword evidence="2" id="KW-0732">Signal</keyword>
<feature type="non-terminal residue" evidence="3">
    <location>
        <position position="313"/>
    </location>
</feature>
<accession>A0A3E2HAR6</accession>
<keyword evidence="1" id="KW-0812">Transmembrane</keyword>
<evidence type="ECO:0000256" key="1">
    <source>
        <dbReference type="SAM" id="Phobius"/>
    </source>
</evidence>
<reference evidence="3 4" key="1">
    <citation type="submission" date="2018-05" db="EMBL/GenBank/DDBJ databases">
        <title>Draft genome sequence of Scytalidium lignicola DSM 105466, a ubiquitous saprotrophic fungus.</title>
        <authorList>
            <person name="Buettner E."/>
            <person name="Gebauer A.M."/>
            <person name="Hofrichter M."/>
            <person name="Liers C."/>
            <person name="Kellner H."/>
        </authorList>
    </citation>
    <scope>NUCLEOTIDE SEQUENCE [LARGE SCALE GENOMIC DNA]</scope>
    <source>
        <strain evidence="3 4">DSM 105466</strain>
    </source>
</reference>
<feature type="chain" id="PRO_5017575238" evidence="2">
    <location>
        <begin position="19"/>
        <end position="313"/>
    </location>
</feature>
<keyword evidence="4" id="KW-1185">Reference proteome</keyword>
<dbReference type="EMBL" id="NCSJ02000105">
    <property type="protein sequence ID" value="RFU30241.1"/>
    <property type="molecule type" value="Genomic_DNA"/>
</dbReference>
<dbReference type="OMA" id="SGIAVCY"/>
<evidence type="ECO:0000313" key="4">
    <source>
        <dbReference type="Proteomes" id="UP000258309"/>
    </source>
</evidence>
<protein>
    <submittedName>
        <fullName evidence="3">Uncharacterized protein</fullName>
    </submittedName>
</protein>
<feature type="signal peptide" evidence="2">
    <location>
        <begin position="1"/>
        <end position="18"/>
    </location>
</feature>
<keyword evidence="1" id="KW-1133">Transmembrane helix</keyword>
<sequence length="313" mass="32816">MLSTVFTTSLLLVATASAGIVGDASGLVTRDALKEEGMRRYVDAMVHQVERRAVLTTGSDNLADWDAGTMTACMASLGSLNGVASNPSGMAACYNIPYLDNSTGVFKADLRLFTISPPTGTFANIASQNVQVAMSYDGATVSAVNTSSLLGRSMLGHNGKRTAAPTMAQAYAFVGQISADVLNSNPDSDKLKQILTPTVTLAGMESSGGALQNTTLSSKEATFVNGVFGPTPSATGNLASVQKPIQTLVTAPDEPFVVPGMSILIFPIGAIITGIWTVALISTIAYGTVMRMQFRENYRRRAARAEKGQMARI</sequence>
<organism evidence="3 4">
    <name type="scientific">Scytalidium lignicola</name>
    <name type="common">Hyphomycete</name>
    <dbReference type="NCBI Taxonomy" id="5539"/>
    <lineage>
        <taxon>Eukaryota</taxon>
        <taxon>Fungi</taxon>
        <taxon>Dikarya</taxon>
        <taxon>Ascomycota</taxon>
        <taxon>Pezizomycotina</taxon>
        <taxon>Leotiomycetes</taxon>
        <taxon>Leotiomycetes incertae sedis</taxon>
        <taxon>Scytalidium</taxon>
    </lineage>
</organism>
<gene>
    <name evidence="3" type="ORF">B7463_g6085</name>
</gene>
<keyword evidence="1" id="KW-0472">Membrane</keyword>